<feature type="domain" description="Domain of unknown function" evidence="2">
    <location>
        <begin position="42"/>
        <end position="214"/>
    </location>
</feature>
<keyword evidence="4" id="KW-1185">Reference proteome</keyword>
<feature type="compositionally biased region" description="Basic and acidic residues" evidence="1">
    <location>
        <begin position="248"/>
        <end position="257"/>
    </location>
</feature>
<proteinExistence type="predicted"/>
<dbReference type="AlphaFoldDB" id="A0A7J9SIS2"/>
<dbReference type="Proteomes" id="UP000546257">
    <property type="component" value="Unassembled WGS sequence"/>
</dbReference>
<name>A0A7J9SIS2_9EURY</name>
<feature type="compositionally biased region" description="Acidic residues" evidence="1">
    <location>
        <begin position="217"/>
        <end position="228"/>
    </location>
</feature>
<feature type="region of interest" description="Disordered" evidence="1">
    <location>
        <begin position="212"/>
        <end position="257"/>
    </location>
</feature>
<sequence length="257" mass="29422">MTDNMHPDAERLQEEFRELMNRNPEIGSMTLVKELPERPRGILSTADREYLVGQREYEHPQSEANRKQDIRKRTVNAILDFALLAEHLPDEEREKAFNELYSENKLPDPASFIISFLYRGLDGDLERLESIVEEGIYIGANFKKVGRWSGEIAEINTSIDVEQRPDRSEVIKKFEQGDADQLTPVEIGVLVRTGQLDEDDLRDLERTVMPRPIGTEELLEDLDDEDEELVRSGDAEIVSDSDMTESTSDEKNPEGSK</sequence>
<protein>
    <recommendedName>
        <fullName evidence="2">Domain of unknown function domain-containing protein</fullName>
    </recommendedName>
</protein>
<gene>
    <name evidence="3" type="ORF">H5V44_06375</name>
</gene>
<accession>A0A7J9SIS2</accession>
<dbReference type="InterPro" id="IPR058415">
    <property type="entry name" value="DUF8102"/>
</dbReference>
<organism evidence="3 4">
    <name type="scientific">Halobellus ruber</name>
    <dbReference type="NCBI Taxonomy" id="2761102"/>
    <lineage>
        <taxon>Archaea</taxon>
        <taxon>Methanobacteriati</taxon>
        <taxon>Methanobacteriota</taxon>
        <taxon>Stenosarchaea group</taxon>
        <taxon>Halobacteria</taxon>
        <taxon>Halobacteriales</taxon>
        <taxon>Haloferacaceae</taxon>
        <taxon>Halobellus</taxon>
    </lineage>
</organism>
<dbReference type="EMBL" id="JACKXD010000002">
    <property type="protein sequence ID" value="MBB6645916.1"/>
    <property type="molecule type" value="Genomic_DNA"/>
</dbReference>
<comment type="caution">
    <text evidence="3">The sequence shown here is derived from an EMBL/GenBank/DDBJ whole genome shotgun (WGS) entry which is preliminary data.</text>
</comment>
<reference evidence="3 4" key="1">
    <citation type="submission" date="2020-08" db="EMBL/GenBank/DDBJ databases">
        <authorList>
            <person name="Seo M.-J."/>
        </authorList>
    </citation>
    <scope>NUCLEOTIDE SEQUENCE [LARGE SCALE GENOMIC DNA]</scope>
    <source>
        <strain evidence="3 4">MBLA0160</strain>
    </source>
</reference>
<dbReference type="RefSeq" id="WP_185192280.1">
    <property type="nucleotide sequence ID" value="NZ_JACKXD010000002.1"/>
</dbReference>
<evidence type="ECO:0000313" key="3">
    <source>
        <dbReference type="EMBL" id="MBB6645916.1"/>
    </source>
</evidence>
<dbReference type="Pfam" id="PF26404">
    <property type="entry name" value="DUF8102"/>
    <property type="match status" value="1"/>
</dbReference>
<evidence type="ECO:0000313" key="4">
    <source>
        <dbReference type="Proteomes" id="UP000546257"/>
    </source>
</evidence>
<evidence type="ECO:0000259" key="2">
    <source>
        <dbReference type="Pfam" id="PF26404"/>
    </source>
</evidence>
<evidence type="ECO:0000256" key="1">
    <source>
        <dbReference type="SAM" id="MobiDB-lite"/>
    </source>
</evidence>